<dbReference type="InterPro" id="IPR029017">
    <property type="entry name" value="Enolase-like_N"/>
</dbReference>
<sequence>MGDVDSVNVWSHQASRRSTWVLVEVVADGTRGVGELSDGAPLDALVNAACSVSSVVMGLPLDVARTTLRRQLEKLRTAGENAFLWSTVLGGYEAAFADLQARLEGRPLSTSLGLGEPQPVRLYANLNRRYGGDGPDAILAAAADAVSNGFAAVKVAPFLDNHARGMTGAQLVDAGIELVALVRDALPSGVPLMADCHHLVPADLLNVVVRELAPMRLHWVEDLVQIGDRSGMESAAAGGLALAAGEHIWDPEIAAAACASGALRYWLVDPKHAGGPVGVVRIAEAVGAAQLTFHNPSGPVGTAHAAHLAGLAGTTTWLEYAWGEADRTAFLEPAEPVNDGFIRPTGPGIGCRPRSRRKE</sequence>
<dbReference type="PANTHER" id="PTHR48080">
    <property type="entry name" value="D-GALACTONATE DEHYDRATASE-RELATED"/>
    <property type="match status" value="1"/>
</dbReference>
<dbReference type="RefSeq" id="WP_131517238.1">
    <property type="nucleotide sequence ID" value="NZ_SJKD01000008.1"/>
</dbReference>
<protein>
    <recommendedName>
        <fullName evidence="1">Mandelate racemase/muconate lactonizing enzyme C-terminal domain-containing protein</fullName>
    </recommendedName>
</protein>
<dbReference type="Pfam" id="PF13378">
    <property type="entry name" value="MR_MLE_C"/>
    <property type="match status" value="1"/>
</dbReference>
<name>A0A4R0JDK3_9ACTN</name>
<dbReference type="InterPro" id="IPR013342">
    <property type="entry name" value="Mandelate_racemase_C"/>
</dbReference>
<feature type="domain" description="Mandelate racemase/muconate lactonizing enzyme C-terminal" evidence="1">
    <location>
        <begin position="135"/>
        <end position="242"/>
    </location>
</feature>
<dbReference type="InterPro" id="IPR036849">
    <property type="entry name" value="Enolase-like_C_sf"/>
</dbReference>
<dbReference type="Proteomes" id="UP000293342">
    <property type="component" value="Unassembled WGS sequence"/>
</dbReference>
<dbReference type="SUPFAM" id="SSF51604">
    <property type="entry name" value="Enolase C-terminal domain-like"/>
    <property type="match status" value="1"/>
</dbReference>
<dbReference type="InterPro" id="IPR029065">
    <property type="entry name" value="Enolase_C-like"/>
</dbReference>
<keyword evidence="3" id="KW-1185">Reference proteome</keyword>
<proteinExistence type="predicted"/>
<dbReference type="InterPro" id="IPR034593">
    <property type="entry name" value="DgoD-like"/>
</dbReference>
<dbReference type="AlphaFoldDB" id="A0A4R0JDK3"/>
<dbReference type="EMBL" id="SJKD01000008">
    <property type="protein sequence ID" value="TCC44933.1"/>
    <property type="molecule type" value="Genomic_DNA"/>
</dbReference>
<accession>A0A4R0JDK3</accession>
<dbReference type="Gene3D" id="3.30.390.10">
    <property type="entry name" value="Enolase-like, N-terminal domain"/>
    <property type="match status" value="1"/>
</dbReference>
<reference evidence="2 3" key="1">
    <citation type="submission" date="2019-02" db="EMBL/GenBank/DDBJ databases">
        <title>Kribbella capetownensis sp. nov. and Kribbella speibonae sp. nov., isolated from soil.</title>
        <authorList>
            <person name="Curtis S.M."/>
            <person name="Norton I."/>
            <person name="Everest G.J."/>
            <person name="Meyers P.R."/>
        </authorList>
    </citation>
    <scope>NUCLEOTIDE SEQUENCE [LARGE SCALE GENOMIC DNA]</scope>
    <source>
        <strain evidence="2 3">YM53</strain>
    </source>
</reference>
<dbReference type="OrthoDB" id="9802699at2"/>
<evidence type="ECO:0000259" key="1">
    <source>
        <dbReference type="SMART" id="SM00922"/>
    </source>
</evidence>
<organism evidence="2 3">
    <name type="scientific">Kribbella capetownensis</name>
    <dbReference type="NCBI Taxonomy" id="1572659"/>
    <lineage>
        <taxon>Bacteria</taxon>
        <taxon>Bacillati</taxon>
        <taxon>Actinomycetota</taxon>
        <taxon>Actinomycetes</taxon>
        <taxon>Propionibacteriales</taxon>
        <taxon>Kribbellaceae</taxon>
        <taxon>Kribbella</taxon>
    </lineage>
</organism>
<evidence type="ECO:0000313" key="2">
    <source>
        <dbReference type="EMBL" id="TCC44933.1"/>
    </source>
</evidence>
<dbReference type="PANTHER" id="PTHR48080:SF2">
    <property type="entry name" value="D-GALACTONATE DEHYDRATASE"/>
    <property type="match status" value="1"/>
</dbReference>
<dbReference type="SUPFAM" id="SSF54826">
    <property type="entry name" value="Enolase N-terminal domain-like"/>
    <property type="match status" value="1"/>
</dbReference>
<gene>
    <name evidence="2" type="ORF">E0H75_30885</name>
</gene>
<dbReference type="SFLD" id="SFLDS00001">
    <property type="entry name" value="Enolase"/>
    <property type="match status" value="1"/>
</dbReference>
<comment type="caution">
    <text evidence="2">The sequence shown here is derived from an EMBL/GenBank/DDBJ whole genome shotgun (WGS) entry which is preliminary data.</text>
</comment>
<evidence type="ECO:0000313" key="3">
    <source>
        <dbReference type="Proteomes" id="UP000293342"/>
    </source>
</evidence>
<dbReference type="Gene3D" id="3.20.20.120">
    <property type="entry name" value="Enolase-like C-terminal domain"/>
    <property type="match status" value="1"/>
</dbReference>
<dbReference type="SMART" id="SM00922">
    <property type="entry name" value="MR_MLE"/>
    <property type="match status" value="1"/>
</dbReference>